<dbReference type="PANTHER" id="PTHR33371">
    <property type="entry name" value="INTERMEMBRANE PHOSPHOLIPID TRANSPORT SYSTEM BINDING PROTEIN MLAD-RELATED"/>
    <property type="match status" value="1"/>
</dbReference>
<dbReference type="NCBIfam" id="TIGR04430">
    <property type="entry name" value="OM_asym_MlaD"/>
    <property type="match status" value="1"/>
</dbReference>
<dbReference type="Pfam" id="PF02470">
    <property type="entry name" value="MlaD"/>
    <property type="match status" value="1"/>
</dbReference>
<reference evidence="4 5" key="1">
    <citation type="submission" date="2018-06" db="EMBL/GenBank/DDBJ databases">
        <title>Complete Genome Sequence of Desulfobacter hydrogenophilus (DSM3380).</title>
        <authorList>
            <person name="Marietou A."/>
            <person name="Schreiber L."/>
            <person name="Marshall I."/>
            <person name="Jorgensen B."/>
        </authorList>
    </citation>
    <scope>NUCLEOTIDE SEQUENCE [LARGE SCALE GENOMIC DNA]</scope>
    <source>
        <strain evidence="4 5">DSM 3380</strain>
    </source>
</reference>
<dbReference type="EMBL" id="CP036313">
    <property type="protein sequence ID" value="QBH15422.1"/>
    <property type="molecule type" value="Genomic_DNA"/>
</dbReference>
<dbReference type="InterPro" id="IPR003399">
    <property type="entry name" value="Mce/MlaD"/>
</dbReference>
<keyword evidence="6" id="KW-1185">Reference proteome</keyword>
<dbReference type="InterPro" id="IPR030970">
    <property type="entry name" value="ABC_MlaD"/>
</dbReference>
<dbReference type="PANTHER" id="PTHR33371:SF4">
    <property type="entry name" value="INTERMEMBRANE PHOSPHOLIPID TRANSPORT SYSTEM BINDING PROTEIN MLAD"/>
    <property type="match status" value="1"/>
</dbReference>
<evidence type="ECO:0000259" key="2">
    <source>
        <dbReference type="Pfam" id="PF02470"/>
    </source>
</evidence>
<organism evidence="4 5">
    <name type="scientific">Desulfobacter hydrogenophilus</name>
    <dbReference type="NCBI Taxonomy" id="2291"/>
    <lineage>
        <taxon>Bacteria</taxon>
        <taxon>Pseudomonadati</taxon>
        <taxon>Thermodesulfobacteriota</taxon>
        <taxon>Desulfobacteria</taxon>
        <taxon>Desulfobacterales</taxon>
        <taxon>Desulfobacteraceae</taxon>
        <taxon>Desulfobacter</taxon>
    </lineage>
</organism>
<dbReference type="Proteomes" id="UP000293902">
    <property type="component" value="Chromosome"/>
</dbReference>
<proteinExistence type="predicted"/>
<dbReference type="RefSeq" id="WP_111955657.1">
    <property type="nucleotide sequence ID" value="NZ_CP036313.1"/>
</dbReference>
<feature type="domain" description="Mce/MlaD" evidence="2">
    <location>
        <begin position="37"/>
        <end position="115"/>
    </location>
</feature>
<dbReference type="GO" id="GO:0015914">
    <property type="term" value="P:phospholipid transport"/>
    <property type="evidence" value="ECO:0007669"/>
    <property type="project" value="InterPro"/>
</dbReference>
<name>A0A328FDV8_9BACT</name>
<dbReference type="AlphaFoldDB" id="A0A328FDV8"/>
<dbReference type="EMBL" id="QLNI01000014">
    <property type="protein sequence ID" value="RAM02499.1"/>
    <property type="molecule type" value="Genomic_DNA"/>
</dbReference>
<sequence length="149" mass="16069">MKSINKELYVGAFVIIGLLCAGYLTVVLGGVPLFSPKGYTLYAYFTSVSGLKNGAGVEMAGVEIGNVSEIMLDKERLEAKVAFRINQGIQLSEDSIASIKTAGIIGEKYISISPGGSDIMLDDKETFNNTESALDIESLVRKFIFKDDN</sequence>
<dbReference type="Proteomes" id="UP000248798">
    <property type="component" value="Unassembled WGS sequence"/>
</dbReference>
<evidence type="ECO:0000313" key="6">
    <source>
        <dbReference type="Proteomes" id="UP000293902"/>
    </source>
</evidence>
<accession>A0A328FDV8</accession>
<protein>
    <submittedName>
        <fullName evidence="4">Outer membrane lipid asymmetry maintenance protein MlaD</fullName>
    </submittedName>
</protein>
<evidence type="ECO:0000313" key="3">
    <source>
        <dbReference type="EMBL" id="QBH15422.1"/>
    </source>
</evidence>
<dbReference type="InterPro" id="IPR052336">
    <property type="entry name" value="MlaD_Phospholipid_Transporter"/>
</dbReference>
<evidence type="ECO:0000256" key="1">
    <source>
        <dbReference type="SAM" id="Phobius"/>
    </source>
</evidence>
<keyword evidence="1" id="KW-0812">Transmembrane</keyword>
<dbReference type="OrthoDB" id="9788420at2"/>
<gene>
    <name evidence="4" type="primary">mlaD</name>
    <name evidence="4" type="ORF">DO021_08510</name>
    <name evidence="3" type="ORF">EYB58_22460</name>
</gene>
<keyword evidence="1" id="KW-1133">Transmembrane helix</keyword>
<evidence type="ECO:0000313" key="5">
    <source>
        <dbReference type="Proteomes" id="UP000248798"/>
    </source>
</evidence>
<reference evidence="3 6" key="2">
    <citation type="submission" date="2019-02" db="EMBL/GenBank/DDBJ databases">
        <title>Complete genome sequence of Desulfobacter hydrogenophilus AcRS1.</title>
        <authorList>
            <person name="Marietou A."/>
            <person name="Lund M.B."/>
            <person name="Marshall I.P.G."/>
            <person name="Schreiber L."/>
            <person name="Jorgensen B."/>
        </authorList>
    </citation>
    <scope>NUCLEOTIDE SEQUENCE [LARGE SCALE GENOMIC DNA]</scope>
    <source>
        <strain evidence="3 6">AcRS1</strain>
    </source>
</reference>
<evidence type="ECO:0000313" key="4">
    <source>
        <dbReference type="EMBL" id="RAM02499.1"/>
    </source>
</evidence>
<feature type="transmembrane region" description="Helical" evidence="1">
    <location>
        <begin position="12"/>
        <end position="34"/>
    </location>
</feature>
<keyword evidence="1" id="KW-0472">Membrane</keyword>